<dbReference type="InterPro" id="IPR006565">
    <property type="entry name" value="BTP"/>
</dbReference>
<feature type="compositionally biased region" description="Polar residues" evidence="7">
    <location>
        <begin position="134"/>
        <end position="149"/>
    </location>
</feature>
<feature type="compositionally biased region" description="Low complexity" evidence="7">
    <location>
        <begin position="309"/>
        <end position="329"/>
    </location>
</feature>
<comment type="similarity">
    <text evidence="2">Belongs to the TAF8 family.</text>
</comment>
<dbReference type="STRING" id="765915.A0A1Y2HQU6"/>
<dbReference type="Proteomes" id="UP000193411">
    <property type="component" value="Unassembled WGS sequence"/>
</dbReference>
<feature type="region of interest" description="Disordered" evidence="7">
    <location>
        <begin position="127"/>
        <end position="154"/>
    </location>
</feature>
<feature type="region of interest" description="Disordered" evidence="7">
    <location>
        <begin position="1"/>
        <end position="29"/>
    </location>
</feature>
<proteinExistence type="inferred from homology"/>
<feature type="compositionally biased region" description="Pro residues" evidence="7">
    <location>
        <begin position="13"/>
        <end position="23"/>
    </location>
</feature>
<evidence type="ECO:0000259" key="8">
    <source>
        <dbReference type="Pfam" id="PF07524"/>
    </source>
</evidence>
<dbReference type="GO" id="GO:0005669">
    <property type="term" value="C:transcription factor TFIID complex"/>
    <property type="evidence" value="ECO:0007669"/>
    <property type="project" value="InterPro"/>
</dbReference>
<dbReference type="PANTHER" id="PTHR46469:SF1">
    <property type="entry name" value="TRANSCRIPTION INITIATION FACTOR TFIID SUBUNIT 8"/>
    <property type="match status" value="1"/>
</dbReference>
<dbReference type="PANTHER" id="PTHR46469">
    <property type="entry name" value="TRANSCRIPTION INITIATION FACTOR TFIID SUBUNIT 8"/>
    <property type="match status" value="1"/>
</dbReference>
<feature type="region of interest" description="Disordered" evidence="7">
    <location>
        <begin position="407"/>
        <end position="603"/>
    </location>
</feature>
<feature type="region of interest" description="Disordered" evidence="7">
    <location>
        <begin position="307"/>
        <end position="343"/>
    </location>
</feature>
<keyword evidence="4" id="KW-0805">Transcription regulation</keyword>
<keyword evidence="5" id="KW-0804">Transcription</keyword>
<evidence type="ECO:0000256" key="1">
    <source>
        <dbReference type="ARBA" id="ARBA00004123"/>
    </source>
</evidence>
<protein>
    <recommendedName>
        <fullName evidence="3">Transcription initiation factor TFIID subunit 8</fullName>
    </recommendedName>
</protein>
<organism evidence="10 11">
    <name type="scientific">Catenaria anguillulae PL171</name>
    <dbReference type="NCBI Taxonomy" id="765915"/>
    <lineage>
        <taxon>Eukaryota</taxon>
        <taxon>Fungi</taxon>
        <taxon>Fungi incertae sedis</taxon>
        <taxon>Blastocladiomycota</taxon>
        <taxon>Blastocladiomycetes</taxon>
        <taxon>Blastocladiales</taxon>
        <taxon>Catenariaceae</taxon>
        <taxon>Catenaria</taxon>
    </lineage>
</organism>
<name>A0A1Y2HQU6_9FUNG</name>
<evidence type="ECO:0000256" key="7">
    <source>
        <dbReference type="SAM" id="MobiDB-lite"/>
    </source>
</evidence>
<evidence type="ECO:0000256" key="5">
    <source>
        <dbReference type="ARBA" id="ARBA00023163"/>
    </source>
</evidence>
<dbReference type="InterPro" id="IPR009072">
    <property type="entry name" value="Histone-fold"/>
</dbReference>
<feature type="domain" description="Transcription factor TFIID subunit 8 C-terminal" evidence="9">
    <location>
        <begin position="253"/>
        <end position="300"/>
    </location>
</feature>
<evidence type="ECO:0000313" key="10">
    <source>
        <dbReference type="EMBL" id="ORZ36314.1"/>
    </source>
</evidence>
<evidence type="ECO:0000259" key="9">
    <source>
        <dbReference type="Pfam" id="PF10406"/>
    </source>
</evidence>
<gene>
    <name evidence="10" type="ORF">BCR44DRAFT_1432448</name>
</gene>
<feature type="compositionally biased region" description="Low complexity" evidence="7">
    <location>
        <begin position="579"/>
        <end position="595"/>
    </location>
</feature>
<dbReference type="AlphaFoldDB" id="A0A1Y2HQU6"/>
<evidence type="ECO:0000313" key="11">
    <source>
        <dbReference type="Proteomes" id="UP000193411"/>
    </source>
</evidence>
<keyword evidence="6" id="KW-0539">Nucleus</keyword>
<reference evidence="10 11" key="1">
    <citation type="submission" date="2016-07" db="EMBL/GenBank/DDBJ databases">
        <title>Pervasive Adenine N6-methylation of Active Genes in Fungi.</title>
        <authorList>
            <consortium name="DOE Joint Genome Institute"/>
            <person name="Mondo S.J."/>
            <person name="Dannebaum R.O."/>
            <person name="Kuo R.C."/>
            <person name="Labutti K."/>
            <person name="Haridas S."/>
            <person name="Kuo A."/>
            <person name="Salamov A."/>
            <person name="Ahrendt S.R."/>
            <person name="Lipzen A."/>
            <person name="Sullivan W."/>
            <person name="Andreopoulos W.B."/>
            <person name="Clum A."/>
            <person name="Lindquist E."/>
            <person name="Daum C."/>
            <person name="Ramamoorthy G.K."/>
            <person name="Gryganskyi A."/>
            <person name="Culley D."/>
            <person name="Magnuson J.K."/>
            <person name="James T.Y."/>
            <person name="O'Malley M.A."/>
            <person name="Stajich J.E."/>
            <person name="Spatafora J.W."/>
            <person name="Visel A."/>
            <person name="Grigoriev I.V."/>
        </authorList>
    </citation>
    <scope>NUCLEOTIDE SEQUENCE [LARGE SCALE GENOMIC DNA]</scope>
    <source>
        <strain evidence="10 11">PL171</strain>
    </source>
</reference>
<evidence type="ECO:0000256" key="2">
    <source>
        <dbReference type="ARBA" id="ARBA00008767"/>
    </source>
</evidence>
<accession>A0A1Y2HQU6</accession>
<dbReference type="Pfam" id="PF07524">
    <property type="entry name" value="Bromo_TP"/>
    <property type="match status" value="1"/>
</dbReference>
<dbReference type="CDD" id="cd08049">
    <property type="entry name" value="TAF8"/>
    <property type="match status" value="1"/>
</dbReference>
<feature type="compositionally biased region" description="Polar residues" evidence="7">
    <location>
        <begin position="485"/>
        <end position="500"/>
    </location>
</feature>
<evidence type="ECO:0000256" key="6">
    <source>
        <dbReference type="ARBA" id="ARBA00023242"/>
    </source>
</evidence>
<dbReference type="OrthoDB" id="2193813at2759"/>
<feature type="domain" description="Bromodomain associated" evidence="8">
    <location>
        <begin position="55"/>
        <end position="107"/>
    </location>
</feature>
<evidence type="ECO:0000256" key="4">
    <source>
        <dbReference type="ARBA" id="ARBA00023015"/>
    </source>
</evidence>
<feature type="compositionally biased region" description="Polar residues" evidence="7">
    <location>
        <begin position="510"/>
        <end position="531"/>
    </location>
</feature>
<dbReference type="Pfam" id="PF10406">
    <property type="entry name" value="TAF8_C"/>
    <property type="match status" value="1"/>
</dbReference>
<comment type="caution">
    <text evidence="10">The sequence shown here is derived from an EMBL/GenBank/DDBJ whole genome shotgun (WGS) entry which is preliminary data.</text>
</comment>
<dbReference type="InterPro" id="IPR019473">
    <property type="entry name" value="TFIID_su8_C"/>
</dbReference>
<comment type="subcellular location">
    <subcellularLocation>
        <location evidence="1">Nucleus</location>
    </subcellularLocation>
</comment>
<evidence type="ECO:0000256" key="3">
    <source>
        <dbReference type="ARBA" id="ARBA00017307"/>
    </source>
</evidence>
<feature type="compositionally biased region" description="Low complexity" evidence="7">
    <location>
        <begin position="469"/>
        <end position="478"/>
    </location>
</feature>
<sequence>MNKPTPMAITSSPPQPQPQPPPLSLHASTIPDPQHSAHLWVFRSLVHQLAAGPHFASADPHAVHVLARLFARYLSDLACFAASYAEASGRARVQFSDLGPTLDRVGLPLADLHAQLLASAPAARASHAAYKSSPPDNDNDTQSPSSSIAPFTPLCATSPPSNPLPILAPTYGHDTKLVPVSVLDAVTSTQSIHPSYPIIVDPEKHPLVVKKLQALPLRPSLPASSSSGSMPAFTSQQQPLATVIVPRTQFPPHVPEACPKFPPPHTYKRTPVMPLHATHTSRAPLLADQRKLMEANLRRLMTAHPKLFSSGATSPSAPPAESSEPNGEPTPAPVSASAAGPRGCKPRLSVLKALTLSQPAAMWWKHPPAELPQDILDELAPAPEVEQEGKDTEPLDMDMDSIAVVANGSPRRAKSPTKSPPPTTTSPAPPLATVVPPASSSSATTSPSSKRTLRSPTPIRARSPPPAAPQTAPVATASYPRASSPLATSSPIQPTANTPSRLPILDGDQAPTQHSTAMATAGQLAQSSGSSPVMPAASSLALVDDASSEASSSASASGTGAGNRPRVSSGGILRLKIKPLGAVGPLPPANANANANGGGQERG</sequence>
<dbReference type="InterPro" id="IPR037818">
    <property type="entry name" value="TAF8"/>
</dbReference>
<dbReference type="GO" id="GO:0046982">
    <property type="term" value="F:protein heterodimerization activity"/>
    <property type="evidence" value="ECO:0007669"/>
    <property type="project" value="InterPro"/>
</dbReference>
<feature type="compositionally biased region" description="Pro residues" evidence="7">
    <location>
        <begin position="418"/>
        <end position="430"/>
    </location>
</feature>
<dbReference type="EMBL" id="MCFL01000017">
    <property type="protein sequence ID" value="ORZ36314.1"/>
    <property type="molecule type" value="Genomic_DNA"/>
</dbReference>
<dbReference type="Gene3D" id="1.10.20.10">
    <property type="entry name" value="Histone, subunit A"/>
    <property type="match status" value="1"/>
</dbReference>
<feature type="compositionally biased region" description="Low complexity" evidence="7">
    <location>
        <begin position="431"/>
        <end position="462"/>
    </location>
</feature>
<dbReference type="GO" id="GO:0006367">
    <property type="term" value="P:transcription initiation at RNA polymerase II promoter"/>
    <property type="evidence" value="ECO:0007669"/>
    <property type="project" value="TreeGrafter"/>
</dbReference>
<keyword evidence="11" id="KW-1185">Reference proteome</keyword>
<dbReference type="CDD" id="cd00076">
    <property type="entry name" value="HFD_SF"/>
    <property type="match status" value="1"/>
</dbReference>
<feature type="compositionally biased region" description="Low complexity" evidence="7">
    <location>
        <begin position="536"/>
        <end position="557"/>
    </location>
</feature>